<dbReference type="AlphaFoldDB" id="A0A4D6L7S3"/>
<dbReference type="Gene3D" id="3.40.50.1110">
    <property type="entry name" value="SGNH hydrolase"/>
    <property type="match status" value="2"/>
</dbReference>
<keyword evidence="6" id="KW-0442">Lipid degradation</keyword>
<evidence type="ECO:0000256" key="4">
    <source>
        <dbReference type="ARBA" id="ARBA00022729"/>
    </source>
</evidence>
<keyword evidence="8" id="KW-0472">Membrane</keyword>
<dbReference type="FunFam" id="3.40.50.1110:FF:000003">
    <property type="entry name" value="GDSL esterase/lipase APG"/>
    <property type="match status" value="2"/>
</dbReference>
<dbReference type="InterPro" id="IPR035669">
    <property type="entry name" value="SGNH_plant_lipase-like"/>
</dbReference>
<keyword evidence="3" id="KW-0964">Secreted</keyword>
<organism evidence="10 11">
    <name type="scientific">Vigna unguiculata</name>
    <name type="common">Cowpea</name>
    <dbReference type="NCBI Taxonomy" id="3917"/>
    <lineage>
        <taxon>Eukaryota</taxon>
        <taxon>Viridiplantae</taxon>
        <taxon>Streptophyta</taxon>
        <taxon>Embryophyta</taxon>
        <taxon>Tracheophyta</taxon>
        <taxon>Spermatophyta</taxon>
        <taxon>Magnoliopsida</taxon>
        <taxon>eudicotyledons</taxon>
        <taxon>Gunneridae</taxon>
        <taxon>Pentapetalae</taxon>
        <taxon>rosids</taxon>
        <taxon>fabids</taxon>
        <taxon>Fabales</taxon>
        <taxon>Fabaceae</taxon>
        <taxon>Papilionoideae</taxon>
        <taxon>50 kb inversion clade</taxon>
        <taxon>NPAAA clade</taxon>
        <taxon>indigoferoid/millettioid clade</taxon>
        <taxon>Phaseoleae</taxon>
        <taxon>Vigna</taxon>
    </lineage>
</organism>
<name>A0A4D6L7S3_VIGUN</name>
<protein>
    <submittedName>
        <fullName evidence="10">Zeta-carotene desaturase</fullName>
    </submittedName>
</protein>
<evidence type="ECO:0000256" key="1">
    <source>
        <dbReference type="ARBA" id="ARBA00004613"/>
    </source>
</evidence>
<feature type="transmembrane region" description="Helical" evidence="8">
    <location>
        <begin position="356"/>
        <end position="374"/>
    </location>
</feature>
<sequence>MATLDLTTTTMLLSLVVVLLGLWSEVHAAPQVPCYFIFGDSLVDNGNNNALQSLARADYLPYGIDFPGGPSGRFSNGKTTVDGIAELLGFDDLIPSYAEVSGDDILKGVNYASAAAGIREETGQQLGARISFSGQVQNYQSTVSQVVNILGNEDSAANYLSKCIYSIGLGSNDYLNNYFMPQFYSSSREYTPDQFADTLIDAYNDQLKTLYNYGARKMVLFGIGQIGCSPNELARNSPDGKTCVDRINVANQMFNNRLKGLTDQFNSQMPDARVIYINSYGIFQDIISNPGAFGFSVINAGCCGVGRNNGQITCLPMQTPCPNRREYLFWDAFHPTEAGNLIVAQRAYNLNLMRSYLIYGLVTVGVFLLIATYMQRHCVVAGDPQVPGFFIFGDSLSDCGNNNNLKTDAKANHPPYGIDFPNGPTGRFTNGRTTVDILAELLGFDAYIPPFANTSGSDILKGVNYASAASGILNDTGSHWGEHFSLKKQMDNHNAIVSKIGMKLKSPEKAKEHLHKCLYYVSIGSNDYLNNYFVPEHYNSSKSFSTAEFAKALMKEYSRNLKELHSLGARKIVLMAVLPIGCLPGEVSARGKPGSLCVKEENEAVVPFNEELKSSVDLFNKEFPDSKFIYIDTAAAILTEKTKDIQGAVEGVECCKVGSNGLCVANEEPCKERSIRPFFDAYHTSEFANKANAAIAYNDVSGKAAYPMDISHLVKEKLET</sequence>
<dbReference type="InterPro" id="IPR036514">
    <property type="entry name" value="SGNH_hydro_sf"/>
</dbReference>
<evidence type="ECO:0000256" key="9">
    <source>
        <dbReference type="SAM" id="SignalP"/>
    </source>
</evidence>
<reference evidence="10 11" key="1">
    <citation type="submission" date="2019-04" db="EMBL/GenBank/DDBJ databases">
        <title>An improved genome assembly and genetic linkage map for asparagus bean, Vigna unguiculata ssp. sesquipedialis.</title>
        <authorList>
            <person name="Xia Q."/>
            <person name="Zhang R."/>
            <person name="Dong Y."/>
        </authorList>
    </citation>
    <scope>NUCLEOTIDE SEQUENCE [LARGE SCALE GENOMIC DNA]</scope>
    <source>
        <tissue evidence="10">Leaf</tissue>
    </source>
</reference>
<dbReference type="GO" id="GO:0005576">
    <property type="term" value="C:extracellular region"/>
    <property type="evidence" value="ECO:0007669"/>
    <property type="project" value="UniProtKB-SubCell"/>
</dbReference>
<dbReference type="GO" id="GO:0016788">
    <property type="term" value="F:hydrolase activity, acting on ester bonds"/>
    <property type="evidence" value="ECO:0007669"/>
    <property type="project" value="InterPro"/>
</dbReference>
<dbReference type="PANTHER" id="PTHR45650">
    <property type="entry name" value="GDSL-LIKE LIPASE/ACYLHYDROLASE-RELATED"/>
    <property type="match status" value="1"/>
</dbReference>
<keyword evidence="4 9" id="KW-0732">Signal</keyword>
<dbReference type="Pfam" id="PF00657">
    <property type="entry name" value="Lipase_GDSL"/>
    <property type="match status" value="2"/>
</dbReference>
<evidence type="ECO:0000256" key="7">
    <source>
        <dbReference type="ARBA" id="ARBA00023098"/>
    </source>
</evidence>
<dbReference type="InterPro" id="IPR051238">
    <property type="entry name" value="GDSL_esterase/lipase"/>
</dbReference>
<dbReference type="InterPro" id="IPR001087">
    <property type="entry name" value="GDSL"/>
</dbReference>
<evidence type="ECO:0000313" key="10">
    <source>
        <dbReference type="EMBL" id="QCD84526.1"/>
    </source>
</evidence>
<feature type="signal peptide" evidence="9">
    <location>
        <begin position="1"/>
        <end position="28"/>
    </location>
</feature>
<dbReference type="Proteomes" id="UP000501690">
    <property type="component" value="Linkage Group LG2"/>
</dbReference>
<dbReference type="GO" id="GO:0016042">
    <property type="term" value="P:lipid catabolic process"/>
    <property type="evidence" value="ECO:0007669"/>
    <property type="project" value="UniProtKB-KW"/>
</dbReference>
<evidence type="ECO:0000256" key="2">
    <source>
        <dbReference type="ARBA" id="ARBA00008668"/>
    </source>
</evidence>
<keyword evidence="11" id="KW-1185">Reference proteome</keyword>
<dbReference type="CDD" id="cd01837">
    <property type="entry name" value="SGNH_plant_lipase_like"/>
    <property type="match status" value="2"/>
</dbReference>
<evidence type="ECO:0000313" key="11">
    <source>
        <dbReference type="Proteomes" id="UP000501690"/>
    </source>
</evidence>
<gene>
    <name evidence="10" type="ORF">DEO72_LG2g4881</name>
</gene>
<feature type="chain" id="PRO_5020034972" evidence="9">
    <location>
        <begin position="29"/>
        <end position="720"/>
    </location>
</feature>
<dbReference type="PANTHER" id="PTHR45650:SF3">
    <property type="entry name" value="OS01G0748500 PROTEIN"/>
    <property type="match status" value="1"/>
</dbReference>
<keyword evidence="8" id="KW-0812">Transmembrane</keyword>
<accession>A0A4D6L7S3</accession>
<keyword evidence="5" id="KW-0378">Hydrolase</keyword>
<comment type="subcellular location">
    <subcellularLocation>
        <location evidence="1">Secreted</location>
    </subcellularLocation>
</comment>
<proteinExistence type="inferred from homology"/>
<keyword evidence="7" id="KW-0443">Lipid metabolism</keyword>
<dbReference type="EMBL" id="CP039346">
    <property type="protein sequence ID" value="QCD84526.1"/>
    <property type="molecule type" value="Genomic_DNA"/>
</dbReference>
<keyword evidence="8" id="KW-1133">Transmembrane helix</keyword>
<dbReference type="SUPFAM" id="SSF52266">
    <property type="entry name" value="SGNH hydrolase"/>
    <property type="match status" value="1"/>
</dbReference>
<evidence type="ECO:0000256" key="3">
    <source>
        <dbReference type="ARBA" id="ARBA00022525"/>
    </source>
</evidence>
<comment type="similarity">
    <text evidence="2">Belongs to the 'GDSL' lipolytic enzyme family.</text>
</comment>
<evidence type="ECO:0000256" key="5">
    <source>
        <dbReference type="ARBA" id="ARBA00022801"/>
    </source>
</evidence>
<evidence type="ECO:0000256" key="8">
    <source>
        <dbReference type="SAM" id="Phobius"/>
    </source>
</evidence>
<evidence type="ECO:0000256" key="6">
    <source>
        <dbReference type="ARBA" id="ARBA00022963"/>
    </source>
</evidence>